<evidence type="ECO:0000313" key="7">
    <source>
        <dbReference type="Proteomes" id="UP000269265"/>
    </source>
</evidence>
<sequence length="278" mass="29775">MTESHDQALLRQALHAGPFVVLTGAGMSTASGIPAYRDAAGQWQHPAPIQHQAFLREASVRRRYWARSFVGWPRFAQALPNAGHHALAVLERQGHVHTLITQNVDGLHQAAGSQAVIELHGGLRQVRCLGCGALHAREEMQAWLEARNPGFDTDLAQATRTAPDGDAHLEDVAYEGFQVPACPACGDGVLKPDVVFYGDNVPRERVTHALACMEEAKGLLVIGSSLMVYSGYRFALLAHQQGKPVLAINQGVTRADALLTAKFGGDCAAVLEALAATP</sequence>
<dbReference type="SUPFAM" id="SSF52467">
    <property type="entry name" value="DHS-like NAD/FAD-binding domain"/>
    <property type="match status" value="1"/>
</dbReference>
<dbReference type="GO" id="GO:0017136">
    <property type="term" value="F:histone deacetylase activity, NAD-dependent"/>
    <property type="evidence" value="ECO:0007669"/>
    <property type="project" value="TreeGrafter"/>
</dbReference>
<dbReference type="RefSeq" id="WP_125243690.1">
    <property type="nucleotide sequence ID" value="NZ_RSED01000009.1"/>
</dbReference>
<evidence type="ECO:0000256" key="2">
    <source>
        <dbReference type="ARBA" id="ARBA00022679"/>
    </source>
</evidence>
<dbReference type="PANTHER" id="PTHR11085">
    <property type="entry name" value="NAD-DEPENDENT PROTEIN DEACYLASE SIRTUIN-5, MITOCHONDRIAL-RELATED"/>
    <property type="match status" value="1"/>
</dbReference>
<reference evidence="6 7" key="1">
    <citation type="submission" date="2018-12" db="EMBL/GenBank/DDBJ databases">
        <title>The whole draft genome of Aquabacterium sp. SJQ9.</title>
        <authorList>
            <person name="Sun L."/>
            <person name="Gao X."/>
            <person name="Chen W."/>
            <person name="Huang K."/>
        </authorList>
    </citation>
    <scope>NUCLEOTIDE SEQUENCE [LARGE SCALE GENOMIC DNA]</scope>
    <source>
        <strain evidence="6 7">SJQ9</strain>
    </source>
</reference>
<feature type="binding site" evidence="4">
    <location>
        <position position="131"/>
    </location>
    <ligand>
        <name>Zn(2+)</name>
        <dbReference type="ChEBI" id="CHEBI:29105"/>
    </ligand>
</feature>
<dbReference type="Gene3D" id="3.30.1600.10">
    <property type="entry name" value="SIR2/SIRT2 'Small Domain"/>
    <property type="match status" value="1"/>
</dbReference>
<protein>
    <recommendedName>
        <fullName evidence="1">protein acetyllysine N-acetyltransferase</fullName>
        <ecNumber evidence="1">2.3.1.286</ecNumber>
    </recommendedName>
</protein>
<comment type="caution">
    <text evidence="6">The sequence shown here is derived from an EMBL/GenBank/DDBJ whole genome shotgun (WGS) entry which is preliminary data.</text>
</comment>
<evidence type="ECO:0000313" key="6">
    <source>
        <dbReference type="EMBL" id="RRS03850.1"/>
    </source>
</evidence>
<dbReference type="InterPro" id="IPR029035">
    <property type="entry name" value="DHS-like_NAD/FAD-binding_dom"/>
</dbReference>
<evidence type="ECO:0000256" key="1">
    <source>
        <dbReference type="ARBA" id="ARBA00012928"/>
    </source>
</evidence>
<keyword evidence="2" id="KW-0808">Transferase</keyword>
<dbReference type="Pfam" id="PF02146">
    <property type="entry name" value="SIR2"/>
    <property type="match status" value="1"/>
</dbReference>
<keyword evidence="4" id="KW-0479">Metal-binding</keyword>
<feature type="binding site" evidence="4">
    <location>
        <position position="182"/>
    </location>
    <ligand>
        <name>Zn(2+)</name>
        <dbReference type="ChEBI" id="CHEBI:29105"/>
    </ligand>
</feature>
<dbReference type="EMBL" id="RSED01000009">
    <property type="protein sequence ID" value="RRS03850.1"/>
    <property type="molecule type" value="Genomic_DNA"/>
</dbReference>
<dbReference type="PROSITE" id="PS50305">
    <property type="entry name" value="SIRTUIN"/>
    <property type="match status" value="1"/>
</dbReference>
<dbReference type="NCBIfam" id="NF003738">
    <property type="entry name" value="PRK05333.1"/>
    <property type="match status" value="1"/>
</dbReference>
<dbReference type="PANTHER" id="PTHR11085:SF10">
    <property type="entry name" value="NAD-DEPENDENT PROTEIN DEACYLASE SIRTUIN-5, MITOCHONDRIAL-RELATED"/>
    <property type="match status" value="1"/>
</dbReference>
<dbReference type="InterPro" id="IPR026591">
    <property type="entry name" value="Sirtuin_cat_small_dom_sf"/>
</dbReference>
<evidence type="ECO:0000256" key="3">
    <source>
        <dbReference type="ARBA" id="ARBA00023027"/>
    </source>
</evidence>
<name>A0A3R8S8D2_9BURK</name>
<dbReference type="AlphaFoldDB" id="A0A3R8S8D2"/>
<dbReference type="OrthoDB" id="9800582at2"/>
<dbReference type="Proteomes" id="UP000269265">
    <property type="component" value="Unassembled WGS sequence"/>
</dbReference>
<proteinExistence type="predicted"/>
<evidence type="ECO:0000259" key="5">
    <source>
        <dbReference type="PROSITE" id="PS50305"/>
    </source>
</evidence>
<accession>A0A3R8S8D2</accession>
<feature type="domain" description="Deacetylase sirtuin-type" evidence="5">
    <location>
        <begin position="1"/>
        <end position="278"/>
    </location>
</feature>
<dbReference type="InterPro" id="IPR026590">
    <property type="entry name" value="Ssirtuin_cat_dom"/>
</dbReference>
<feature type="binding site" evidence="4">
    <location>
        <position position="128"/>
    </location>
    <ligand>
        <name>Zn(2+)</name>
        <dbReference type="ChEBI" id="CHEBI:29105"/>
    </ligand>
</feature>
<organism evidence="6 7">
    <name type="scientific">Aquabacterium soli</name>
    <dbReference type="NCBI Taxonomy" id="2493092"/>
    <lineage>
        <taxon>Bacteria</taxon>
        <taxon>Pseudomonadati</taxon>
        <taxon>Pseudomonadota</taxon>
        <taxon>Betaproteobacteria</taxon>
        <taxon>Burkholderiales</taxon>
        <taxon>Aquabacterium</taxon>
    </lineage>
</organism>
<keyword evidence="4" id="KW-0862">Zinc</keyword>
<feature type="active site" description="Proton acceptor" evidence="4">
    <location>
        <position position="120"/>
    </location>
</feature>
<dbReference type="EC" id="2.3.1.286" evidence="1"/>
<dbReference type="GO" id="GO:0070403">
    <property type="term" value="F:NAD+ binding"/>
    <property type="evidence" value="ECO:0007669"/>
    <property type="project" value="InterPro"/>
</dbReference>
<evidence type="ECO:0000256" key="4">
    <source>
        <dbReference type="PROSITE-ProRule" id="PRU00236"/>
    </source>
</evidence>
<dbReference type="InterPro" id="IPR003000">
    <property type="entry name" value="Sirtuin"/>
</dbReference>
<dbReference type="InterPro" id="IPR050134">
    <property type="entry name" value="NAD-dep_sirtuin_deacylases"/>
</dbReference>
<keyword evidence="7" id="KW-1185">Reference proteome</keyword>
<keyword evidence="3" id="KW-0520">NAD</keyword>
<dbReference type="GO" id="GO:0046872">
    <property type="term" value="F:metal ion binding"/>
    <property type="evidence" value="ECO:0007669"/>
    <property type="project" value="UniProtKB-KW"/>
</dbReference>
<dbReference type="Gene3D" id="3.40.50.1220">
    <property type="entry name" value="TPP-binding domain"/>
    <property type="match status" value="1"/>
</dbReference>
<gene>
    <name evidence="6" type="ORF">EIP75_12895</name>
</gene>
<feature type="binding site" evidence="4">
    <location>
        <position position="185"/>
    </location>
    <ligand>
        <name>Zn(2+)</name>
        <dbReference type="ChEBI" id="CHEBI:29105"/>
    </ligand>
</feature>